<evidence type="ECO:0000313" key="3">
    <source>
        <dbReference type="Proteomes" id="UP000613580"/>
    </source>
</evidence>
<keyword evidence="3" id="KW-1185">Reference proteome</keyword>
<organism evidence="2 3">
    <name type="scientific">Mycena chlorophos</name>
    <name type="common">Agaric fungus</name>
    <name type="synonym">Agaricus chlorophos</name>
    <dbReference type="NCBI Taxonomy" id="658473"/>
    <lineage>
        <taxon>Eukaryota</taxon>
        <taxon>Fungi</taxon>
        <taxon>Dikarya</taxon>
        <taxon>Basidiomycota</taxon>
        <taxon>Agaricomycotina</taxon>
        <taxon>Agaricomycetes</taxon>
        <taxon>Agaricomycetidae</taxon>
        <taxon>Agaricales</taxon>
        <taxon>Marasmiineae</taxon>
        <taxon>Mycenaceae</taxon>
        <taxon>Mycena</taxon>
    </lineage>
</organism>
<reference evidence="2" key="1">
    <citation type="submission" date="2020-05" db="EMBL/GenBank/DDBJ databases">
        <title>Mycena genomes resolve the evolution of fungal bioluminescence.</title>
        <authorList>
            <person name="Tsai I.J."/>
        </authorList>
    </citation>
    <scope>NUCLEOTIDE SEQUENCE</scope>
    <source>
        <strain evidence="2">110903Hualien_Pintung</strain>
    </source>
</reference>
<feature type="domain" description="DUF3074" evidence="1">
    <location>
        <begin position="132"/>
        <end position="297"/>
    </location>
</feature>
<evidence type="ECO:0000259" key="1">
    <source>
        <dbReference type="Pfam" id="PF11274"/>
    </source>
</evidence>
<comment type="caution">
    <text evidence="2">The sequence shown here is derived from an EMBL/GenBank/DDBJ whole genome shotgun (WGS) entry which is preliminary data.</text>
</comment>
<sequence length="306" mass="33454">MEYACESGTPGTGEAHSGCCQITPTCDHQGHVNLPPLHQPRPIRSGSGISAPAISANKIRYISSSTVTIPTTMTLLSITPIDAGAIPGDDEIISAAETLLESVTTWKQGKKFHSGTVQTYSRAKGPDDGAPWHARLSVHKPEEATLDAMWEKLGKNKAVNEKEFIHDINKVALVKEISPTQQIWTLYYTFSPPIISPRTFTVVQITRYTEATESSPRQGIIISLPVDLSGQPDLAKMEEKGTRGRYVSVERLLELPDGTTEWRMATSSTPGGSIPSFFVEKSLDGKIADDVPHFMNWFHSLPKADN</sequence>
<proteinExistence type="predicted"/>
<dbReference type="PANTHER" id="PTHR40370">
    <property type="entry name" value="EXPRESSED PROTEIN"/>
    <property type="match status" value="1"/>
</dbReference>
<dbReference type="SUPFAM" id="SSF55961">
    <property type="entry name" value="Bet v1-like"/>
    <property type="match status" value="1"/>
</dbReference>
<dbReference type="Gene3D" id="3.30.530.20">
    <property type="match status" value="1"/>
</dbReference>
<protein>
    <submittedName>
        <fullName evidence="2">DUF3074 domain-containing protein</fullName>
    </submittedName>
</protein>
<dbReference type="Pfam" id="PF11274">
    <property type="entry name" value="DUF3074"/>
    <property type="match status" value="1"/>
</dbReference>
<dbReference type="AlphaFoldDB" id="A0A8H6WMV3"/>
<accession>A0A8H6WMV3</accession>
<name>A0A8H6WMV3_MYCCL</name>
<dbReference type="InterPro" id="IPR024500">
    <property type="entry name" value="DUF3074"/>
</dbReference>
<dbReference type="OrthoDB" id="6423603at2759"/>
<dbReference type="Proteomes" id="UP000613580">
    <property type="component" value="Unassembled WGS sequence"/>
</dbReference>
<dbReference type="PANTHER" id="PTHR40370:SF1">
    <property type="entry name" value="DUF3074 DOMAIN-CONTAINING PROTEIN"/>
    <property type="match status" value="1"/>
</dbReference>
<dbReference type="InterPro" id="IPR023393">
    <property type="entry name" value="START-like_dom_sf"/>
</dbReference>
<dbReference type="EMBL" id="JACAZE010000001">
    <property type="protein sequence ID" value="KAF7323192.1"/>
    <property type="molecule type" value="Genomic_DNA"/>
</dbReference>
<gene>
    <name evidence="2" type="ORF">HMN09_00099700</name>
</gene>
<evidence type="ECO:0000313" key="2">
    <source>
        <dbReference type="EMBL" id="KAF7323192.1"/>
    </source>
</evidence>